<evidence type="ECO:0000256" key="12">
    <source>
        <dbReference type="ARBA" id="ARBA00023136"/>
    </source>
</evidence>
<evidence type="ECO:0000256" key="4">
    <source>
        <dbReference type="ARBA" id="ARBA00010617"/>
    </source>
</evidence>
<evidence type="ECO:0000256" key="13">
    <source>
        <dbReference type="PIRSR" id="PIRSR602401-1"/>
    </source>
</evidence>
<dbReference type="GO" id="GO:0020037">
    <property type="term" value="F:heme binding"/>
    <property type="evidence" value="ECO:0007669"/>
    <property type="project" value="InterPro"/>
</dbReference>
<accession>A0A6H5HA22</accession>
<keyword evidence="11 14" id="KW-0503">Monooxygenase</keyword>
<evidence type="ECO:0000256" key="1">
    <source>
        <dbReference type="ARBA" id="ARBA00001971"/>
    </source>
</evidence>
<reference evidence="15 16" key="1">
    <citation type="submission" date="2020-02" db="EMBL/GenBank/DDBJ databases">
        <authorList>
            <person name="Ferguson B K."/>
        </authorList>
    </citation>
    <scope>NUCLEOTIDE SEQUENCE [LARGE SCALE GENOMIC DNA]</scope>
</reference>
<dbReference type="GO" id="GO:0004497">
    <property type="term" value="F:monooxygenase activity"/>
    <property type="evidence" value="ECO:0007669"/>
    <property type="project" value="UniProtKB-KW"/>
</dbReference>
<dbReference type="GO" id="GO:0005789">
    <property type="term" value="C:endoplasmic reticulum membrane"/>
    <property type="evidence" value="ECO:0007669"/>
    <property type="project" value="UniProtKB-SubCell"/>
</dbReference>
<evidence type="ECO:0000313" key="16">
    <source>
        <dbReference type="Proteomes" id="UP000479000"/>
    </source>
</evidence>
<comment type="cofactor">
    <cofactor evidence="1 13">
        <name>heme</name>
        <dbReference type="ChEBI" id="CHEBI:30413"/>
    </cofactor>
</comment>
<keyword evidence="5 13" id="KW-0349">Heme</keyword>
<dbReference type="InterPro" id="IPR050476">
    <property type="entry name" value="Insect_CytP450_Detox"/>
</dbReference>
<dbReference type="GO" id="GO:0016705">
    <property type="term" value="F:oxidoreductase activity, acting on paired donors, with incorporation or reduction of molecular oxygen"/>
    <property type="evidence" value="ECO:0007669"/>
    <property type="project" value="InterPro"/>
</dbReference>
<comment type="subcellular location">
    <subcellularLocation>
        <location evidence="3">Endoplasmic reticulum membrane</location>
        <topology evidence="3">Peripheral membrane protein</topology>
    </subcellularLocation>
    <subcellularLocation>
        <location evidence="2">Microsome membrane</location>
        <topology evidence="2">Peripheral membrane protein</topology>
    </subcellularLocation>
</comment>
<gene>
    <name evidence="15" type="ORF">NTEN_LOCUS17558</name>
</gene>
<keyword evidence="9 14" id="KW-0560">Oxidoreductase</keyword>
<evidence type="ECO:0000256" key="11">
    <source>
        <dbReference type="ARBA" id="ARBA00023033"/>
    </source>
</evidence>
<dbReference type="GO" id="GO:0005506">
    <property type="term" value="F:iron ion binding"/>
    <property type="evidence" value="ECO:0007669"/>
    <property type="project" value="InterPro"/>
</dbReference>
<keyword evidence="12" id="KW-0472">Membrane</keyword>
<keyword evidence="8" id="KW-0492">Microsome</keyword>
<dbReference type="PROSITE" id="PS00086">
    <property type="entry name" value="CYTOCHROME_P450"/>
    <property type="match status" value="1"/>
</dbReference>
<dbReference type="InterPro" id="IPR002401">
    <property type="entry name" value="Cyt_P450_E_grp-I"/>
</dbReference>
<feature type="binding site" description="axial binding residue" evidence="13">
    <location>
        <position position="457"/>
    </location>
    <ligand>
        <name>heme</name>
        <dbReference type="ChEBI" id="CHEBI:30413"/>
    </ligand>
    <ligandPart>
        <name>Fe</name>
        <dbReference type="ChEBI" id="CHEBI:18248"/>
    </ligandPart>
</feature>
<dbReference type="Gene3D" id="1.10.630.10">
    <property type="entry name" value="Cytochrome P450"/>
    <property type="match status" value="1"/>
</dbReference>
<evidence type="ECO:0000256" key="14">
    <source>
        <dbReference type="RuleBase" id="RU000461"/>
    </source>
</evidence>
<keyword evidence="7" id="KW-0256">Endoplasmic reticulum</keyword>
<keyword evidence="10 13" id="KW-0408">Iron</keyword>
<evidence type="ECO:0000256" key="6">
    <source>
        <dbReference type="ARBA" id="ARBA00022723"/>
    </source>
</evidence>
<dbReference type="OrthoDB" id="8111386at2759"/>
<evidence type="ECO:0000256" key="8">
    <source>
        <dbReference type="ARBA" id="ARBA00022848"/>
    </source>
</evidence>
<evidence type="ECO:0000313" key="15">
    <source>
        <dbReference type="EMBL" id="CAB0012864.1"/>
    </source>
</evidence>
<evidence type="ECO:0008006" key="17">
    <source>
        <dbReference type="Google" id="ProtNLM"/>
    </source>
</evidence>
<evidence type="ECO:0000256" key="3">
    <source>
        <dbReference type="ARBA" id="ARBA00004406"/>
    </source>
</evidence>
<dbReference type="Pfam" id="PF00067">
    <property type="entry name" value="p450"/>
    <property type="match status" value="1"/>
</dbReference>
<evidence type="ECO:0000256" key="9">
    <source>
        <dbReference type="ARBA" id="ARBA00023002"/>
    </source>
</evidence>
<keyword evidence="6 13" id="KW-0479">Metal-binding</keyword>
<comment type="similarity">
    <text evidence="4 14">Belongs to the cytochrome P450 family.</text>
</comment>
<dbReference type="FunFam" id="1.10.630.10:FF:000042">
    <property type="entry name" value="Cytochrome P450"/>
    <property type="match status" value="1"/>
</dbReference>
<dbReference type="InterPro" id="IPR036396">
    <property type="entry name" value="Cyt_P450_sf"/>
</dbReference>
<dbReference type="PANTHER" id="PTHR24292:SF54">
    <property type="entry name" value="CYP9F3-RELATED"/>
    <property type="match status" value="1"/>
</dbReference>
<name>A0A6H5HA22_9HEMI</name>
<evidence type="ECO:0000256" key="2">
    <source>
        <dbReference type="ARBA" id="ARBA00004174"/>
    </source>
</evidence>
<sequence>MIASILISVAAILLGWLFFKAWSINQYWKKRNVPHLEPTLFFGNMFDVVVKRRTQDEIIASIYAAFPKEPIVGYYHFMGPRLIVRDIQQIERVLIKDFKHFMDRVPPTDLKTNALNINLFGLTGNTWRALRTKFSPMFTTGKLRDMLNQVTSTSGELVKLLDKNLNAVDIKEQSSKFALDIIASCAFGIEPGALDREDNEFKKEAERAFKASPAAFFRAMLNISFPALAQKLKITFLRNSTTEYFSNVVRDTLNHRRESSMVRNDFVQLMVTLQKQGTLDVGKYDPNDEYLMIDNSAAVDEKIELTDDILIGQSFVFLLAGFESTSTAMTFACYHLSLNRKAQEKAREEVKKIMKDRPEVTYDCLKDMKYVDHCLKESLRLYAAVGSLVRMCVLPYTFPGTDISIEPGMRVMIPAYAIHRDSQYYADPEEFLPERWESDEKRMPCTYLPFGDGPRICIGMRFAQMEIKCFLAKMLMNYRISLHPSVELPIRLNPHSFLTKPIQKLVFNLEKLVE</sequence>
<dbReference type="PRINTS" id="PR00385">
    <property type="entry name" value="P450"/>
</dbReference>
<dbReference type="PRINTS" id="PR00463">
    <property type="entry name" value="EP450I"/>
</dbReference>
<dbReference type="InterPro" id="IPR001128">
    <property type="entry name" value="Cyt_P450"/>
</dbReference>
<proteinExistence type="inferred from homology"/>
<evidence type="ECO:0000256" key="10">
    <source>
        <dbReference type="ARBA" id="ARBA00023004"/>
    </source>
</evidence>
<keyword evidence="16" id="KW-1185">Reference proteome</keyword>
<dbReference type="CDD" id="cd11056">
    <property type="entry name" value="CYP6-like"/>
    <property type="match status" value="1"/>
</dbReference>
<dbReference type="EMBL" id="CADCXU010025655">
    <property type="protein sequence ID" value="CAB0012864.1"/>
    <property type="molecule type" value="Genomic_DNA"/>
</dbReference>
<dbReference type="AlphaFoldDB" id="A0A6H5HA22"/>
<protein>
    <recommendedName>
        <fullName evidence="17">Cytochrome P450</fullName>
    </recommendedName>
</protein>
<organism evidence="15 16">
    <name type="scientific">Nesidiocoris tenuis</name>
    <dbReference type="NCBI Taxonomy" id="355587"/>
    <lineage>
        <taxon>Eukaryota</taxon>
        <taxon>Metazoa</taxon>
        <taxon>Ecdysozoa</taxon>
        <taxon>Arthropoda</taxon>
        <taxon>Hexapoda</taxon>
        <taxon>Insecta</taxon>
        <taxon>Pterygota</taxon>
        <taxon>Neoptera</taxon>
        <taxon>Paraneoptera</taxon>
        <taxon>Hemiptera</taxon>
        <taxon>Heteroptera</taxon>
        <taxon>Panheteroptera</taxon>
        <taxon>Cimicomorpha</taxon>
        <taxon>Miridae</taxon>
        <taxon>Dicyphina</taxon>
        <taxon>Nesidiocoris</taxon>
    </lineage>
</organism>
<dbReference type="Proteomes" id="UP000479000">
    <property type="component" value="Unassembled WGS sequence"/>
</dbReference>
<dbReference type="SUPFAM" id="SSF48264">
    <property type="entry name" value="Cytochrome P450"/>
    <property type="match status" value="1"/>
</dbReference>
<dbReference type="PANTHER" id="PTHR24292">
    <property type="entry name" value="CYTOCHROME P450"/>
    <property type="match status" value="1"/>
</dbReference>
<evidence type="ECO:0000256" key="5">
    <source>
        <dbReference type="ARBA" id="ARBA00022617"/>
    </source>
</evidence>
<dbReference type="InterPro" id="IPR017972">
    <property type="entry name" value="Cyt_P450_CS"/>
</dbReference>
<evidence type="ECO:0000256" key="7">
    <source>
        <dbReference type="ARBA" id="ARBA00022824"/>
    </source>
</evidence>